<evidence type="ECO:0000313" key="2">
    <source>
        <dbReference type="EMBL" id="GAA0936638.1"/>
    </source>
</evidence>
<keyword evidence="3" id="KW-1185">Reference proteome</keyword>
<dbReference type="SUPFAM" id="SSF53067">
    <property type="entry name" value="Actin-like ATPase domain"/>
    <property type="match status" value="2"/>
</dbReference>
<dbReference type="InterPro" id="IPR052519">
    <property type="entry name" value="Euk-type_GlcNAc_Kinase"/>
</dbReference>
<feature type="domain" description="ATPase BadF/BadG/BcrA/BcrD type" evidence="1">
    <location>
        <begin position="13"/>
        <end position="310"/>
    </location>
</feature>
<dbReference type="PANTHER" id="PTHR43190">
    <property type="entry name" value="N-ACETYL-D-GLUCOSAMINE KINASE"/>
    <property type="match status" value="1"/>
</dbReference>
<dbReference type="InterPro" id="IPR043129">
    <property type="entry name" value="ATPase_NBD"/>
</dbReference>
<accession>A0ABP4AH85</accession>
<dbReference type="Pfam" id="PF01869">
    <property type="entry name" value="BcrAD_BadFG"/>
    <property type="match status" value="1"/>
</dbReference>
<evidence type="ECO:0000313" key="3">
    <source>
        <dbReference type="Proteomes" id="UP001501578"/>
    </source>
</evidence>
<sequence>MTGRPPVAAVLAVDGGNSKTDVELVAADGRRLSAVRGPTVSHQAVGLDEGMRRLGALIAEAAEQAQGAAGGPVAAIGVYALAGADYPDDVRRLETAIAELGASEQVVVVNDCMAALRAGATRGWGVALICGEGVNAVGVAPDGRSEGFPSLGEISGDWGGGYGVGLTGHIAAVRAQDGRGGPTLLEELVPRFFGYGSPAELVEALYTGAASADRFGELSPVVFDAARAGDAVAGAIVERLADELAAMAVALSRRLGVTGLDVDVVLGGGVFRSGYDPLFERLLSGVRAVVPQARLVRLEVAPVVGAGLLGLDRLGG</sequence>
<evidence type="ECO:0000259" key="1">
    <source>
        <dbReference type="Pfam" id="PF01869"/>
    </source>
</evidence>
<organism evidence="2 3">
    <name type="scientific">Nonomuraea longicatena</name>
    <dbReference type="NCBI Taxonomy" id="83682"/>
    <lineage>
        <taxon>Bacteria</taxon>
        <taxon>Bacillati</taxon>
        <taxon>Actinomycetota</taxon>
        <taxon>Actinomycetes</taxon>
        <taxon>Streptosporangiales</taxon>
        <taxon>Streptosporangiaceae</taxon>
        <taxon>Nonomuraea</taxon>
    </lineage>
</organism>
<dbReference type="RefSeq" id="WP_343951960.1">
    <property type="nucleotide sequence ID" value="NZ_BAAAHQ010000023.1"/>
</dbReference>
<reference evidence="3" key="1">
    <citation type="journal article" date="2019" name="Int. J. Syst. Evol. Microbiol.">
        <title>The Global Catalogue of Microorganisms (GCM) 10K type strain sequencing project: providing services to taxonomists for standard genome sequencing and annotation.</title>
        <authorList>
            <consortium name="The Broad Institute Genomics Platform"/>
            <consortium name="The Broad Institute Genome Sequencing Center for Infectious Disease"/>
            <person name="Wu L."/>
            <person name="Ma J."/>
        </authorList>
    </citation>
    <scope>NUCLEOTIDE SEQUENCE [LARGE SCALE GENOMIC DNA]</scope>
    <source>
        <strain evidence="3">JCM 11136</strain>
    </source>
</reference>
<dbReference type="Proteomes" id="UP001501578">
    <property type="component" value="Unassembled WGS sequence"/>
</dbReference>
<dbReference type="InterPro" id="IPR002731">
    <property type="entry name" value="ATPase_BadF"/>
</dbReference>
<dbReference type="PANTHER" id="PTHR43190:SF3">
    <property type="entry name" value="N-ACETYL-D-GLUCOSAMINE KINASE"/>
    <property type="match status" value="1"/>
</dbReference>
<protein>
    <submittedName>
        <fullName evidence="2">BadF/BadG/BcrA/BcrD ATPase family protein</fullName>
    </submittedName>
</protein>
<dbReference type="EMBL" id="BAAAHQ010000023">
    <property type="protein sequence ID" value="GAA0936638.1"/>
    <property type="molecule type" value="Genomic_DNA"/>
</dbReference>
<gene>
    <name evidence="2" type="ORF">GCM10009560_45460</name>
</gene>
<dbReference type="Gene3D" id="3.30.420.40">
    <property type="match status" value="2"/>
</dbReference>
<comment type="caution">
    <text evidence="2">The sequence shown here is derived from an EMBL/GenBank/DDBJ whole genome shotgun (WGS) entry which is preliminary data.</text>
</comment>
<proteinExistence type="predicted"/>
<name>A0ABP4AH85_9ACTN</name>